<protein>
    <submittedName>
        <fullName evidence="1">Uncharacterized protein</fullName>
    </submittedName>
</protein>
<dbReference type="Proteomes" id="UP000320293">
    <property type="component" value="Unassembled WGS sequence"/>
</dbReference>
<dbReference type="NCBIfam" id="TIGR01053">
    <property type="entry name" value="LSD1"/>
    <property type="match status" value="1"/>
</dbReference>
<reference evidence="1 2" key="1">
    <citation type="submission" date="2019-01" db="EMBL/GenBank/DDBJ databases">
        <title>Coherence of Microcystis species and biogeography revealed through population genomics.</title>
        <authorList>
            <person name="Perez-Carrascal O.M."/>
            <person name="Terrat Y."/>
            <person name="Giani A."/>
            <person name="Fortin N."/>
            <person name="Tromas N."/>
            <person name="Shapiro B.J."/>
        </authorList>
    </citation>
    <scope>NUCLEOTIDE SEQUENCE [LARGE SCALE GENOMIC DNA]</scope>
    <source>
        <strain evidence="1">Ma_QC_Ca_00000000_S207</strain>
    </source>
</reference>
<gene>
    <name evidence="1" type="ORF">EWV91_00850</name>
</gene>
<comment type="caution">
    <text evidence="1">The sequence shown here is derived from an EMBL/GenBank/DDBJ whole genome shotgun (WGS) entry which is preliminary data.</text>
</comment>
<evidence type="ECO:0000313" key="1">
    <source>
        <dbReference type="EMBL" id="TRU53981.1"/>
    </source>
</evidence>
<name>A0A552G4T6_MICAE</name>
<evidence type="ECO:0000313" key="2">
    <source>
        <dbReference type="Proteomes" id="UP000320293"/>
    </source>
</evidence>
<dbReference type="EMBL" id="SFBF01000017">
    <property type="protein sequence ID" value="TRU53981.1"/>
    <property type="molecule type" value="Genomic_DNA"/>
</dbReference>
<sequence>MSSVRCAFCQSA</sequence>
<organism evidence="1 2">
    <name type="scientific">Microcystis aeruginosa Ma_QC_Ca_00000000_S207</name>
    <dbReference type="NCBI Taxonomy" id="2486251"/>
    <lineage>
        <taxon>Bacteria</taxon>
        <taxon>Bacillati</taxon>
        <taxon>Cyanobacteriota</taxon>
        <taxon>Cyanophyceae</taxon>
        <taxon>Oscillatoriophycideae</taxon>
        <taxon>Chroococcales</taxon>
        <taxon>Microcystaceae</taxon>
        <taxon>Microcystis</taxon>
    </lineage>
</organism>
<accession>A0A552G4T6</accession>
<proteinExistence type="predicted"/>